<reference evidence="1 2" key="1">
    <citation type="submission" date="2019-08" db="EMBL/GenBank/DDBJ databases">
        <title>Whole genome of Aphis craccivora.</title>
        <authorList>
            <person name="Voronova N.V."/>
            <person name="Shulinski R.S."/>
            <person name="Bandarenka Y.V."/>
            <person name="Zhorov D.G."/>
            <person name="Warner D."/>
        </authorList>
    </citation>
    <scope>NUCLEOTIDE SEQUENCE [LARGE SCALE GENOMIC DNA]</scope>
    <source>
        <strain evidence="1">180601</strain>
        <tissue evidence="1">Whole Body</tissue>
    </source>
</reference>
<name>A0A6G0YN20_APHCR</name>
<dbReference type="EMBL" id="VUJU01003126">
    <property type="protein sequence ID" value="KAF0759041.1"/>
    <property type="molecule type" value="Genomic_DNA"/>
</dbReference>
<dbReference type="AlphaFoldDB" id="A0A6G0YN20"/>
<evidence type="ECO:0000313" key="1">
    <source>
        <dbReference type="EMBL" id="KAF0759041.1"/>
    </source>
</evidence>
<comment type="caution">
    <text evidence="1">The sequence shown here is derived from an EMBL/GenBank/DDBJ whole genome shotgun (WGS) entry which is preliminary data.</text>
</comment>
<proteinExistence type="predicted"/>
<keyword evidence="2" id="KW-1185">Reference proteome</keyword>
<protein>
    <submittedName>
        <fullName evidence="1">DUF4371 domain-containing protein</fullName>
    </submittedName>
</protein>
<dbReference type="Proteomes" id="UP000478052">
    <property type="component" value="Unassembled WGS sequence"/>
</dbReference>
<organism evidence="1 2">
    <name type="scientific">Aphis craccivora</name>
    <name type="common">Cowpea aphid</name>
    <dbReference type="NCBI Taxonomy" id="307492"/>
    <lineage>
        <taxon>Eukaryota</taxon>
        <taxon>Metazoa</taxon>
        <taxon>Ecdysozoa</taxon>
        <taxon>Arthropoda</taxon>
        <taxon>Hexapoda</taxon>
        <taxon>Insecta</taxon>
        <taxon>Pterygota</taxon>
        <taxon>Neoptera</taxon>
        <taxon>Paraneoptera</taxon>
        <taxon>Hemiptera</taxon>
        <taxon>Sternorrhyncha</taxon>
        <taxon>Aphidomorpha</taxon>
        <taxon>Aphidoidea</taxon>
        <taxon>Aphididae</taxon>
        <taxon>Aphidini</taxon>
        <taxon>Aphis</taxon>
        <taxon>Aphis</taxon>
    </lineage>
</organism>
<evidence type="ECO:0000313" key="2">
    <source>
        <dbReference type="Proteomes" id="UP000478052"/>
    </source>
</evidence>
<accession>A0A6G0YN20</accession>
<sequence length="84" mass="9874">MTLERNCMNTIKPDFDINNISKMIEKHVYPNLFKSLQLSDLLKIVFFCEAHKKLVTNQPFHKFGSAEYRRNVVNSINNEDILES</sequence>
<gene>
    <name evidence="1" type="ORF">FWK35_00012706</name>
</gene>